<protein>
    <submittedName>
        <fullName evidence="1">Uncharacterized protein</fullName>
    </submittedName>
</protein>
<dbReference type="Proteomes" id="UP000696280">
    <property type="component" value="Unassembled WGS sequence"/>
</dbReference>
<evidence type="ECO:0000313" key="2">
    <source>
        <dbReference type="Proteomes" id="UP000696280"/>
    </source>
</evidence>
<dbReference type="EMBL" id="CAJVRL010000014">
    <property type="protein sequence ID" value="CAG8949470.1"/>
    <property type="molecule type" value="Genomic_DNA"/>
</dbReference>
<comment type="caution">
    <text evidence="1">The sequence shown here is derived from an EMBL/GenBank/DDBJ whole genome shotgun (WGS) entry which is preliminary data.</text>
</comment>
<name>A0A9N9KNZ1_9HELO</name>
<dbReference type="InterPro" id="IPR023214">
    <property type="entry name" value="HAD_sf"/>
</dbReference>
<accession>A0A9N9KNZ1</accession>
<gene>
    <name evidence="1" type="ORF">HYFRA_00007700</name>
</gene>
<evidence type="ECO:0000313" key="1">
    <source>
        <dbReference type="EMBL" id="CAG8949470.1"/>
    </source>
</evidence>
<dbReference type="AlphaFoldDB" id="A0A9N9KNZ1"/>
<organism evidence="1 2">
    <name type="scientific">Hymenoscyphus fraxineus</name>
    <dbReference type="NCBI Taxonomy" id="746836"/>
    <lineage>
        <taxon>Eukaryota</taxon>
        <taxon>Fungi</taxon>
        <taxon>Dikarya</taxon>
        <taxon>Ascomycota</taxon>
        <taxon>Pezizomycotina</taxon>
        <taxon>Leotiomycetes</taxon>
        <taxon>Helotiales</taxon>
        <taxon>Helotiaceae</taxon>
        <taxon>Hymenoscyphus</taxon>
    </lineage>
</organism>
<dbReference type="OrthoDB" id="40579at2759"/>
<dbReference type="Gene3D" id="3.40.50.1000">
    <property type="entry name" value="HAD superfamily/HAD-like"/>
    <property type="match status" value="1"/>
</dbReference>
<sequence>MSVWFSKIEDSVPGVEAGRRAGMPVIVCWMKREGKGYTCWKNRSAYCNIGNEEKLGEIDDISHIRGVLQEIWDRTSERSRLSEGDFNGGFI</sequence>
<keyword evidence="2" id="KW-1185">Reference proteome</keyword>
<proteinExistence type="predicted"/>
<reference evidence="1" key="1">
    <citation type="submission" date="2021-07" db="EMBL/GenBank/DDBJ databases">
        <authorList>
            <person name="Durling M."/>
        </authorList>
    </citation>
    <scope>NUCLEOTIDE SEQUENCE</scope>
</reference>